<accession>A0AAV9D4M6</accession>
<evidence type="ECO:0000256" key="2">
    <source>
        <dbReference type="ARBA" id="ARBA00022679"/>
    </source>
</evidence>
<evidence type="ECO:0000256" key="1">
    <source>
        <dbReference type="ARBA" id="ARBA00009861"/>
    </source>
</evidence>
<comment type="caution">
    <text evidence="4">The sequence shown here is derived from an EMBL/GenBank/DDBJ whole genome shotgun (WGS) entry which is preliminary data.</text>
</comment>
<evidence type="ECO:0000256" key="3">
    <source>
        <dbReference type="ARBA" id="ARBA00023315"/>
    </source>
</evidence>
<gene>
    <name evidence="4" type="primary">ACT-2</name>
    <name evidence="4" type="ORF">QJS10_CPB15g01867</name>
</gene>
<organism evidence="4 5">
    <name type="scientific">Acorus calamus</name>
    <name type="common">Sweet flag</name>
    <dbReference type="NCBI Taxonomy" id="4465"/>
    <lineage>
        <taxon>Eukaryota</taxon>
        <taxon>Viridiplantae</taxon>
        <taxon>Streptophyta</taxon>
        <taxon>Embryophyta</taxon>
        <taxon>Tracheophyta</taxon>
        <taxon>Spermatophyta</taxon>
        <taxon>Magnoliopsida</taxon>
        <taxon>Liliopsida</taxon>
        <taxon>Acoraceae</taxon>
        <taxon>Acorus</taxon>
    </lineage>
</organism>
<name>A0AAV9D4M6_ACOCL</name>
<dbReference type="Proteomes" id="UP001180020">
    <property type="component" value="Unassembled WGS sequence"/>
</dbReference>
<comment type="similarity">
    <text evidence="1">Belongs to the plant acyltransferase family.</text>
</comment>
<dbReference type="EMBL" id="JAUJYO010000015">
    <property type="protein sequence ID" value="KAK1295764.1"/>
    <property type="molecule type" value="Genomic_DNA"/>
</dbReference>
<dbReference type="AlphaFoldDB" id="A0AAV9D4M6"/>
<dbReference type="Pfam" id="PF02458">
    <property type="entry name" value="Transferase"/>
    <property type="match status" value="2"/>
</dbReference>
<keyword evidence="3" id="KW-0012">Acyltransferase</keyword>
<evidence type="ECO:0000313" key="5">
    <source>
        <dbReference type="Proteomes" id="UP001180020"/>
    </source>
</evidence>
<proteinExistence type="inferred from homology"/>
<reference evidence="4" key="2">
    <citation type="submission" date="2023-06" db="EMBL/GenBank/DDBJ databases">
        <authorList>
            <person name="Ma L."/>
            <person name="Liu K.-W."/>
            <person name="Li Z."/>
            <person name="Hsiao Y.-Y."/>
            <person name="Qi Y."/>
            <person name="Fu T."/>
            <person name="Tang G."/>
            <person name="Zhang D."/>
            <person name="Sun W.-H."/>
            <person name="Liu D.-K."/>
            <person name="Li Y."/>
            <person name="Chen G.-Z."/>
            <person name="Liu X.-D."/>
            <person name="Liao X.-Y."/>
            <person name="Jiang Y.-T."/>
            <person name="Yu X."/>
            <person name="Hao Y."/>
            <person name="Huang J."/>
            <person name="Zhao X.-W."/>
            <person name="Ke S."/>
            <person name="Chen Y.-Y."/>
            <person name="Wu W.-L."/>
            <person name="Hsu J.-L."/>
            <person name="Lin Y.-F."/>
            <person name="Huang M.-D."/>
            <person name="Li C.-Y."/>
            <person name="Huang L."/>
            <person name="Wang Z.-W."/>
            <person name="Zhao X."/>
            <person name="Zhong W.-Y."/>
            <person name="Peng D.-H."/>
            <person name="Ahmad S."/>
            <person name="Lan S."/>
            <person name="Zhang J.-S."/>
            <person name="Tsai W.-C."/>
            <person name="Van De Peer Y."/>
            <person name="Liu Z.-J."/>
        </authorList>
    </citation>
    <scope>NUCLEOTIDE SEQUENCE</scope>
    <source>
        <strain evidence="4">CP</strain>
        <tissue evidence="4">Leaves</tissue>
    </source>
</reference>
<dbReference type="PANTHER" id="PTHR31642:SF13">
    <property type="entry name" value="AGMATINE HYDROXYCINNAMOYLTRANSFERASE 1"/>
    <property type="match status" value="1"/>
</dbReference>
<dbReference type="InterPro" id="IPR023213">
    <property type="entry name" value="CAT-like_dom_sf"/>
</dbReference>
<reference evidence="4" key="1">
    <citation type="journal article" date="2023" name="Nat. Commun.">
        <title>Diploid and tetraploid genomes of Acorus and the evolution of monocots.</title>
        <authorList>
            <person name="Ma L."/>
            <person name="Liu K.W."/>
            <person name="Li Z."/>
            <person name="Hsiao Y.Y."/>
            <person name="Qi Y."/>
            <person name="Fu T."/>
            <person name="Tang G.D."/>
            <person name="Zhang D."/>
            <person name="Sun W.H."/>
            <person name="Liu D.K."/>
            <person name="Li Y."/>
            <person name="Chen G.Z."/>
            <person name="Liu X.D."/>
            <person name="Liao X.Y."/>
            <person name="Jiang Y.T."/>
            <person name="Yu X."/>
            <person name="Hao Y."/>
            <person name="Huang J."/>
            <person name="Zhao X.W."/>
            <person name="Ke S."/>
            <person name="Chen Y.Y."/>
            <person name="Wu W.L."/>
            <person name="Hsu J.L."/>
            <person name="Lin Y.F."/>
            <person name="Huang M.D."/>
            <person name="Li C.Y."/>
            <person name="Huang L."/>
            <person name="Wang Z.W."/>
            <person name="Zhao X."/>
            <person name="Zhong W.Y."/>
            <person name="Peng D.H."/>
            <person name="Ahmad S."/>
            <person name="Lan S."/>
            <person name="Zhang J.S."/>
            <person name="Tsai W.C."/>
            <person name="Van de Peer Y."/>
            <person name="Liu Z.J."/>
        </authorList>
    </citation>
    <scope>NUCLEOTIDE SEQUENCE</scope>
    <source>
        <strain evidence="4">CP</strain>
    </source>
</reference>
<dbReference type="PANTHER" id="PTHR31642">
    <property type="entry name" value="TRICHOTHECENE 3-O-ACETYLTRANSFERASE"/>
    <property type="match status" value="1"/>
</dbReference>
<dbReference type="InterPro" id="IPR050317">
    <property type="entry name" value="Plant_Fungal_Acyltransferase"/>
</dbReference>
<dbReference type="Gene3D" id="3.30.559.10">
    <property type="entry name" value="Chloramphenicol acetyltransferase-like domain"/>
    <property type="match status" value="2"/>
</dbReference>
<keyword evidence="5" id="KW-1185">Reference proteome</keyword>
<keyword evidence="2" id="KW-0808">Transferase</keyword>
<protein>
    <submittedName>
        <fullName evidence="4">Agmatine coumaroyltransferase-2</fullName>
    </submittedName>
</protein>
<sequence length="408" mass="45914">MKVKKQISKLVKPNYEGKDLHSTSSNNVPLSIFDTLTFDTQVAIIYTFHPPTPSNTTIEKGLAKALAEYREWAGRLGEDTDGKPVILLNDKGVRFVESTVDCTLEEYIPFKPSSTLLTLHPPLERGMEELVQVQLTRFTCGSLAVGFTAHHLVADGQATSKFLVAWGRATRGVHLGPLPTHDRTIFHPRDPPQIEFQHRGVEYEPMKKKPSVYDDCDPDVVVHKTHYTKEFLMKLKSKASAGHPNLTARSRAFSLTSGERRRRRVDFTRWRRPKSGSPSQVKSLVSEPIQYAARLIHEAIAKVDGDYFRSFIDFANSGAVEKEGLVTTADMTKLVLCPNLEVDSWLRFPFYDLDFGGGCPDLFMPTYSPVEGMLFLVPSFVGDGSIDVYVPLHEKNMTTFRQICYNVD</sequence>
<evidence type="ECO:0000313" key="4">
    <source>
        <dbReference type="EMBL" id="KAK1295764.1"/>
    </source>
</evidence>
<dbReference type="GO" id="GO:0016747">
    <property type="term" value="F:acyltransferase activity, transferring groups other than amino-acyl groups"/>
    <property type="evidence" value="ECO:0007669"/>
    <property type="project" value="TreeGrafter"/>
</dbReference>